<accession>A0A6A5RW79</accession>
<reference evidence="1" key="1">
    <citation type="journal article" date="2020" name="Stud. Mycol.">
        <title>101 Dothideomycetes genomes: a test case for predicting lifestyles and emergence of pathogens.</title>
        <authorList>
            <person name="Haridas S."/>
            <person name="Albert R."/>
            <person name="Binder M."/>
            <person name="Bloem J."/>
            <person name="Labutti K."/>
            <person name="Salamov A."/>
            <person name="Andreopoulos B."/>
            <person name="Baker S."/>
            <person name="Barry K."/>
            <person name="Bills G."/>
            <person name="Bluhm B."/>
            <person name="Cannon C."/>
            <person name="Castanera R."/>
            <person name="Culley D."/>
            <person name="Daum C."/>
            <person name="Ezra D."/>
            <person name="Gonzalez J."/>
            <person name="Henrissat B."/>
            <person name="Kuo A."/>
            <person name="Liang C."/>
            <person name="Lipzen A."/>
            <person name="Lutzoni F."/>
            <person name="Magnuson J."/>
            <person name="Mondo S."/>
            <person name="Nolan M."/>
            <person name="Ohm R."/>
            <person name="Pangilinan J."/>
            <person name="Park H.-J."/>
            <person name="Ramirez L."/>
            <person name="Alfaro M."/>
            <person name="Sun H."/>
            <person name="Tritt A."/>
            <person name="Yoshinaga Y."/>
            <person name="Zwiers L.-H."/>
            <person name="Turgeon B."/>
            <person name="Goodwin S."/>
            <person name="Spatafora J."/>
            <person name="Crous P."/>
            <person name="Grigoriev I."/>
        </authorList>
    </citation>
    <scope>NUCLEOTIDE SEQUENCE</scope>
    <source>
        <strain evidence="1">CBS 183.55</strain>
    </source>
</reference>
<name>A0A6A5RW79_9PLEO</name>
<dbReference type="Proteomes" id="UP000800082">
    <property type="component" value="Unassembled WGS sequence"/>
</dbReference>
<protein>
    <submittedName>
        <fullName evidence="1">Uncharacterized protein</fullName>
    </submittedName>
</protein>
<dbReference type="RefSeq" id="XP_033452380.1">
    <property type="nucleotide sequence ID" value="XM_033590251.1"/>
</dbReference>
<evidence type="ECO:0000313" key="2">
    <source>
        <dbReference type="Proteomes" id="UP000800082"/>
    </source>
</evidence>
<organism evidence="1 2">
    <name type="scientific">Didymella exigua CBS 183.55</name>
    <dbReference type="NCBI Taxonomy" id="1150837"/>
    <lineage>
        <taxon>Eukaryota</taxon>
        <taxon>Fungi</taxon>
        <taxon>Dikarya</taxon>
        <taxon>Ascomycota</taxon>
        <taxon>Pezizomycotina</taxon>
        <taxon>Dothideomycetes</taxon>
        <taxon>Pleosporomycetidae</taxon>
        <taxon>Pleosporales</taxon>
        <taxon>Pleosporineae</taxon>
        <taxon>Didymellaceae</taxon>
        <taxon>Didymella</taxon>
    </lineage>
</organism>
<dbReference type="EMBL" id="ML978959">
    <property type="protein sequence ID" value="KAF1932132.1"/>
    <property type="molecule type" value="Genomic_DNA"/>
</dbReference>
<keyword evidence="2" id="KW-1185">Reference proteome</keyword>
<dbReference type="GeneID" id="54347912"/>
<gene>
    <name evidence="1" type="ORF">M421DRAFT_402953</name>
</gene>
<dbReference type="AlphaFoldDB" id="A0A6A5RW79"/>
<proteinExistence type="predicted"/>
<dbReference type="OrthoDB" id="10432067at2759"/>
<sequence length="179" mass="20148">MSTSGKSHGLGAIHHKLKTISYDVRVPRYSGFLSYPAEVRNMIYMYVYGDFGVFAEAKDNLARPTMLIELDDVNADDTEKGELVKFGSSYRITGLHHTCRQLRRETEDSNPLWKVIHGTSQALLRIFHQPNPFESLRIVNISLGLGDTVYAHGGFGLSSGFTYLLSHLVGLRFLKRDVL</sequence>
<evidence type="ECO:0000313" key="1">
    <source>
        <dbReference type="EMBL" id="KAF1932132.1"/>
    </source>
</evidence>